<organism evidence="1 2">
    <name type="scientific">Streptomyces virginiae</name>
    <name type="common">Streptomyces cinnamonensis</name>
    <dbReference type="NCBI Taxonomy" id="1961"/>
    <lineage>
        <taxon>Bacteria</taxon>
        <taxon>Bacillati</taxon>
        <taxon>Actinomycetota</taxon>
        <taxon>Actinomycetes</taxon>
        <taxon>Kitasatosporales</taxon>
        <taxon>Streptomycetaceae</taxon>
        <taxon>Streptomyces</taxon>
    </lineage>
</organism>
<accession>A0ABQ3NHY1</accession>
<comment type="caution">
    <text evidence="1">The sequence shown here is derived from an EMBL/GenBank/DDBJ whole genome shotgun (WGS) entry which is preliminary data.</text>
</comment>
<sequence length="47" mass="4675">MDVPDEGGVHNGHPLIGGYAGQCGGGVLGTGGRADLEAEGAELVRER</sequence>
<keyword evidence="2" id="KW-1185">Reference proteome</keyword>
<dbReference type="EMBL" id="BNDV01000007">
    <property type="protein sequence ID" value="GHI12382.1"/>
    <property type="molecule type" value="Genomic_DNA"/>
</dbReference>
<evidence type="ECO:0000313" key="2">
    <source>
        <dbReference type="Proteomes" id="UP000660554"/>
    </source>
</evidence>
<protein>
    <submittedName>
        <fullName evidence="1">Uncharacterized protein</fullName>
    </submittedName>
</protein>
<evidence type="ECO:0000313" key="1">
    <source>
        <dbReference type="EMBL" id="GHI12382.1"/>
    </source>
</evidence>
<name>A0ABQ3NHY1_STRVG</name>
<proteinExistence type="predicted"/>
<reference evidence="2" key="1">
    <citation type="submission" date="2020-09" db="EMBL/GenBank/DDBJ databases">
        <title>Whole genome shotgun sequence of Streptomyces cinnamonensis NBRC 15873.</title>
        <authorList>
            <person name="Komaki H."/>
            <person name="Tamura T."/>
        </authorList>
    </citation>
    <scope>NUCLEOTIDE SEQUENCE [LARGE SCALE GENOMIC DNA]</scope>
    <source>
        <strain evidence="2">NBRC 15873</strain>
    </source>
</reference>
<dbReference type="Proteomes" id="UP000660554">
    <property type="component" value="Unassembled WGS sequence"/>
</dbReference>
<gene>
    <name evidence="1" type="ORF">Scinn_18450</name>
</gene>